<accession>A0A165E7F8</accession>
<feature type="non-terminal residue" evidence="1">
    <location>
        <position position="1"/>
    </location>
</feature>
<name>A0A165E7F8_EXIGL</name>
<organism evidence="1 2">
    <name type="scientific">Exidia glandulosa HHB12029</name>
    <dbReference type="NCBI Taxonomy" id="1314781"/>
    <lineage>
        <taxon>Eukaryota</taxon>
        <taxon>Fungi</taxon>
        <taxon>Dikarya</taxon>
        <taxon>Basidiomycota</taxon>
        <taxon>Agaricomycotina</taxon>
        <taxon>Agaricomycetes</taxon>
        <taxon>Auriculariales</taxon>
        <taxon>Exidiaceae</taxon>
        <taxon>Exidia</taxon>
    </lineage>
</organism>
<dbReference type="AlphaFoldDB" id="A0A165E7F8"/>
<dbReference type="InParanoid" id="A0A165E7F8"/>
<dbReference type="EMBL" id="KV426162">
    <property type="protein sequence ID" value="KZV86235.1"/>
    <property type="molecule type" value="Genomic_DNA"/>
</dbReference>
<protein>
    <submittedName>
        <fullName evidence="1">Uncharacterized protein</fullName>
    </submittedName>
</protein>
<reference evidence="1 2" key="1">
    <citation type="journal article" date="2016" name="Mol. Biol. Evol.">
        <title>Comparative Genomics of Early-Diverging Mushroom-Forming Fungi Provides Insights into the Origins of Lignocellulose Decay Capabilities.</title>
        <authorList>
            <person name="Nagy L.G."/>
            <person name="Riley R."/>
            <person name="Tritt A."/>
            <person name="Adam C."/>
            <person name="Daum C."/>
            <person name="Floudas D."/>
            <person name="Sun H."/>
            <person name="Yadav J.S."/>
            <person name="Pangilinan J."/>
            <person name="Larsson K.H."/>
            <person name="Matsuura K."/>
            <person name="Barry K."/>
            <person name="Labutti K."/>
            <person name="Kuo R."/>
            <person name="Ohm R.A."/>
            <person name="Bhattacharya S.S."/>
            <person name="Shirouzu T."/>
            <person name="Yoshinaga Y."/>
            <person name="Martin F.M."/>
            <person name="Grigoriev I.V."/>
            <person name="Hibbett D.S."/>
        </authorList>
    </citation>
    <scope>NUCLEOTIDE SEQUENCE [LARGE SCALE GENOMIC DNA]</scope>
    <source>
        <strain evidence="1 2">HHB12029</strain>
    </source>
</reference>
<gene>
    <name evidence="1" type="ORF">EXIGLDRAFT_725061</name>
</gene>
<keyword evidence="2" id="KW-1185">Reference proteome</keyword>
<evidence type="ECO:0000313" key="1">
    <source>
        <dbReference type="EMBL" id="KZV86235.1"/>
    </source>
</evidence>
<evidence type="ECO:0000313" key="2">
    <source>
        <dbReference type="Proteomes" id="UP000077266"/>
    </source>
</evidence>
<sequence length="78" mass="8275">VSPRSSASTASLPVAATRTSTRATLRCNWCRGHRFKLSSHTIYGSTFSVAVTRSRRATAAPPPLLGHYTCGVLSSISP</sequence>
<dbReference type="Proteomes" id="UP000077266">
    <property type="component" value="Unassembled WGS sequence"/>
</dbReference>
<proteinExistence type="predicted"/>